<dbReference type="VEuPathDB" id="VectorBase:AARA014789"/>
<keyword evidence="2" id="KW-1185">Reference proteome</keyword>
<protein>
    <submittedName>
        <fullName evidence="1">Uncharacterized protein</fullName>
    </submittedName>
</protein>
<evidence type="ECO:0000313" key="1">
    <source>
        <dbReference type="EnsemblMetazoa" id="AARA014789-PA"/>
    </source>
</evidence>
<reference evidence="1" key="1">
    <citation type="submission" date="2022-08" db="UniProtKB">
        <authorList>
            <consortium name="EnsemblMetazoa"/>
        </authorList>
    </citation>
    <scope>IDENTIFICATION</scope>
    <source>
        <strain evidence="1">Dongola</strain>
    </source>
</reference>
<name>A0A182IH54_ANOAR</name>
<evidence type="ECO:0000313" key="2">
    <source>
        <dbReference type="Proteomes" id="UP000075840"/>
    </source>
</evidence>
<accession>A0A182IH54</accession>
<dbReference type="EnsemblMetazoa" id="AARA014789-RA">
    <property type="protein sequence ID" value="AARA014789-PA"/>
    <property type="gene ID" value="AARA014789"/>
</dbReference>
<organism evidence="1 2">
    <name type="scientific">Anopheles arabiensis</name>
    <name type="common">Mosquito</name>
    <dbReference type="NCBI Taxonomy" id="7173"/>
    <lineage>
        <taxon>Eukaryota</taxon>
        <taxon>Metazoa</taxon>
        <taxon>Ecdysozoa</taxon>
        <taxon>Arthropoda</taxon>
        <taxon>Hexapoda</taxon>
        <taxon>Insecta</taxon>
        <taxon>Pterygota</taxon>
        <taxon>Neoptera</taxon>
        <taxon>Endopterygota</taxon>
        <taxon>Diptera</taxon>
        <taxon>Nematocera</taxon>
        <taxon>Culicoidea</taxon>
        <taxon>Culicidae</taxon>
        <taxon>Anophelinae</taxon>
        <taxon>Anopheles</taxon>
    </lineage>
</organism>
<dbReference type="EMBL" id="APCN01003689">
    <property type="status" value="NOT_ANNOTATED_CDS"/>
    <property type="molecule type" value="Genomic_DNA"/>
</dbReference>
<dbReference type="AlphaFoldDB" id="A0A182IH54"/>
<sequence>MSNDLFIRRSALGSFVSYCKYFIICLVNCSSSSRRLNAVSSGRLLICLSLSEQQ</sequence>
<proteinExistence type="predicted"/>
<dbReference type="Proteomes" id="UP000075840">
    <property type="component" value="Unassembled WGS sequence"/>
</dbReference>